<keyword evidence="1 2" id="KW-0238">DNA-binding</keyword>
<dbReference type="EMBL" id="JAAMPI010001514">
    <property type="protein sequence ID" value="KAF4624924.1"/>
    <property type="molecule type" value="Genomic_DNA"/>
</dbReference>
<gene>
    <name evidence="5" type="ORF">G7Y89_g13245</name>
</gene>
<evidence type="ECO:0000256" key="2">
    <source>
        <dbReference type="RuleBase" id="RU000682"/>
    </source>
</evidence>
<keyword evidence="1 2" id="KW-0371">Homeobox</keyword>
<organism evidence="5 6">
    <name type="scientific">Cudoniella acicularis</name>
    <dbReference type="NCBI Taxonomy" id="354080"/>
    <lineage>
        <taxon>Eukaryota</taxon>
        <taxon>Fungi</taxon>
        <taxon>Dikarya</taxon>
        <taxon>Ascomycota</taxon>
        <taxon>Pezizomycotina</taxon>
        <taxon>Leotiomycetes</taxon>
        <taxon>Helotiales</taxon>
        <taxon>Tricladiaceae</taxon>
        <taxon>Cudoniella</taxon>
    </lineage>
</organism>
<dbReference type="SMART" id="SM00355">
    <property type="entry name" value="ZnF_C2H2"/>
    <property type="match status" value="4"/>
</dbReference>
<dbReference type="InterPro" id="IPR001356">
    <property type="entry name" value="HD"/>
</dbReference>
<feature type="domain" description="Homeobox" evidence="4">
    <location>
        <begin position="370"/>
        <end position="430"/>
    </location>
</feature>
<feature type="compositionally biased region" description="Basic residues" evidence="3">
    <location>
        <begin position="578"/>
        <end position="589"/>
    </location>
</feature>
<keyword evidence="1 2" id="KW-0539">Nucleus</keyword>
<dbReference type="SMART" id="SM00389">
    <property type="entry name" value="HOX"/>
    <property type="match status" value="1"/>
</dbReference>
<comment type="subcellular location">
    <subcellularLocation>
        <location evidence="1 2">Nucleus</location>
    </subcellularLocation>
</comment>
<reference evidence="5 6" key="1">
    <citation type="submission" date="2020-03" db="EMBL/GenBank/DDBJ databases">
        <title>Draft Genome Sequence of Cudoniella acicularis.</title>
        <authorList>
            <person name="Buettner E."/>
            <person name="Kellner H."/>
        </authorList>
    </citation>
    <scope>NUCLEOTIDE SEQUENCE [LARGE SCALE GENOMIC DNA]</scope>
    <source>
        <strain evidence="5 6">DSM 108380</strain>
    </source>
</reference>
<keyword evidence="6" id="KW-1185">Reference proteome</keyword>
<proteinExistence type="predicted"/>
<evidence type="ECO:0000256" key="3">
    <source>
        <dbReference type="SAM" id="MobiDB-lite"/>
    </source>
</evidence>
<dbReference type="Pfam" id="PF00046">
    <property type="entry name" value="Homeodomain"/>
    <property type="match status" value="1"/>
</dbReference>
<evidence type="ECO:0000313" key="5">
    <source>
        <dbReference type="EMBL" id="KAF4624924.1"/>
    </source>
</evidence>
<dbReference type="SUPFAM" id="SSF46689">
    <property type="entry name" value="Homeodomain-like"/>
    <property type="match status" value="1"/>
</dbReference>
<name>A0A8H4RA03_9HELO</name>
<sequence length="917" mass="102868">MVKVIKAADSVLNTTESLHVHVAGLTTMYTHYPGRSKQPLEADALRHQSALSKLLAENYRANAVDLSTPDQNHRDVNSNWPDAFDTEFPADFDNLFQDDLSNVNDLGFPTQVDVFMNTLNIEQHSRSAPSVQYRPSFDTVNDHGCNTSTANAIEAQNQQIFWNNGELPLEAQSVHDQRDWIPSNANIGTIQNKGGSAGIESSPGRTVQAWFSTRQEDYFANATHGSEMRETQLLQEDDHNDSCSLIISGLPLGTTKAHLDSLLAWSKDFIKGRMLPNIHRAEGQFEAAALYFSSPEGAKKAKELLHGMPNIEKTTTMTVTLGPIPHLAYLSPDKINVSSREVTSVETDPFFRDQSIPGTSFSAEPCLAEPRPATKRHKFTAEDKVYLETQFHQNPKPPANICVEIATHLGTERKQIRTWFNNYRQRQREADRILTDSLSTAAKTSRSNKSTIPPPPSMSQKNLKLWDMIQDLPHSSDVSLSTSSVASWLSTQDTPSEADAMDTIRSVAAMRVNGPRWQPLDPSPVSFFKQIIDGANSTTSVVSRWMNSKSVHSASSAASSHSRSSAYSSRSQSSNVSRRNRKASHRRAQKPAIDTQITTPGALRLVVNLTCYRCNTPAKIEFREGQVDLFDCPKCTESLSGEPNNLGLSRGDRFKIRCSHCGAKSAHAYRKEGRDIDLPLIHYCLRCGYEACSMLFSCGYQCTFCQKRHGSKFAWERHEKVTHEPQGEWICCKDQLSPWEVLDTTIDYQTPEIGQCTFCWTSTAVALPDHFAKVHKFQQCMEQPRTFFRKDQLSQHLKVFHKCAVIDHRLLSKWHRPLNRHKTYHCGICGATLYGWSTRMRHIGEHWDDRYDMKYWMDGCEKGSPEIAPGFKGSRARPLPSGEKVQAPTEQANPLAKLNGVAARASRIWSGIKNILA</sequence>
<dbReference type="InterPro" id="IPR013087">
    <property type="entry name" value="Znf_C2H2_type"/>
</dbReference>
<dbReference type="InterPro" id="IPR035979">
    <property type="entry name" value="RBD_domain_sf"/>
</dbReference>
<evidence type="ECO:0000259" key="4">
    <source>
        <dbReference type="PROSITE" id="PS50071"/>
    </source>
</evidence>
<evidence type="ECO:0000313" key="6">
    <source>
        <dbReference type="Proteomes" id="UP000566819"/>
    </source>
</evidence>
<feature type="DNA-binding region" description="Homeobox" evidence="1">
    <location>
        <begin position="372"/>
        <end position="431"/>
    </location>
</feature>
<dbReference type="GO" id="GO:0005634">
    <property type="term" value="C:nucleus"/>
    <property type="evidence" value="ECO:0007669"/>
    <property type="project" value="UniProtKB-SubCell"/>
</dbReference>
<feature type="region of interest" description="Disordered" evidence="3">
    <location>
        <begin position="554"/>
        <end position="594"/>
    </location>
</feature>
<dbReference type="GO" id="GO:0003677">
    <property type="term" value="F:DNA binding"/>
    <property type="evidence" value="ECO:0007669"/>
    <property type="project" value="UniProtKB-UniRule"/>
</dbReference>
<dbReference type="OrthoDB" id="3548488at2759"/>
<dbReference type="InterPro" id="IPR009057">
    <property type="entry name" value="Homeodomain-like_sf"/>
</dbReference>
<dbReference type="Gene3D" id="1.10.10.60">
    <property type="entry name" value="Homeodomain-like"/>
    <property type="match status" value="1"/>
</dbReference>
<feature type="compositionally biased region" description="Low complexity" evidence="3">
    <location>
        <begin position="554"/>
        <end position="577"/>
    </location>
</feature>
<accession>A0A8H4RA03</accession>
<dbReference type="Proteomes" id="UP000566819">
    <property type="component" value="Unassembled WGS sequence"/>
</dbReference>
<evidence type="ECO:0000256" key="1">
    <source>
        <dbReference type="PROSITE-ProRule" id="PRU00108"/>
    </source>
</evidence>
<dbReference type="SUPFAM" id="SSF54928">
    <property type="entry name" value="RNA-binding domain, RBD"/>
    <property type="match status" value="1"/>
</dbReference>
<dbReference type="PROSITE" id="PS00028">
    <property type="entry name" value="ZINC_FINGER_C2H2_1"/>
    <property type="match status" value="1"/>
</dbReference>
<feature type="region of interest" description="Disordered" evidence="3">
    <location>
        <begin position="867"/>
        <end position="889"/>
    </location>
</feature>
<dbReference type="CDD" id="cd00086">
    <property type="entry name" value="homeodomain"/>
    <property type="match status" value="1"/>
</dbReference>
<dbReference type="AlphaFoldDB" id="A0A8H4RA03"/>
<dbReference type="PROSITE" id="PS50071">
    <property type="entry name" value="HOMEOBOX_2"/>
    <property type="match status" value="1"/>
</dbReference>
<comment type="caution">
    <text evidence="5">The sequence shown here is derived from an EMBL/GenBank/DDBJ whole genome shotgun (WGS) entry which is preliminary data.</text>
</comment>
<protein>
    <recommendedName>
        <fullName evidence="4">Homeobox domain-containing protein</fullName>
    </recommendedName>
</protein>